<keyword evidence="3" id="KW-1185">Reference proteome</keyword>
<evidence type="ECO:0000313" key="2">
    <source>
        <dbReference type="EMBL" id="MST69885.1"/>
    </source>
</evidence>
<accession>A0A6N7XIJ0</accession>
<organism evidence="2 3">
    <name type="scientific">Mogibacterium kristiansenii</name>
    <dbReference type="NCBI Taxonomy" id="2606708"/>
    <lineage>
        <taxon>Bacteria</taxon>
        <taxon>Bacillati</taxon>
        <taxon>Bacillota</taxon>
        <taxon>Clostridia</taxon>
        <taxon>Peptostreptococcales</taxon>
        <taxon>Anaerovoracaceae</taxon>
        <taxon>Mogibacterium</taxon>
    </lineage>
</organism>
<feature type="signal peptide" evidence="1">
    <location>
        <begin position="1"/>
        <end position="31"/>
    </location>
</feature>
<evidence type="ECO:0000313" key="3">
    <source>
        <dbReference type="Proteomes" id="UP000469424"/>
    </source>
</evidence>
<dbReference type="RefSeq" id="WP_154553442.1">
    <property type="nucleotide sequence ID" value="NZ_VUNA01000001.1"/>
</dbReference>
<sequence length="599" mass="68548">MKKNTKKRRTIRRLLIATAFALLMIPASVSADVVGKKITQEYTPNKQNPLSKIEYTYRSDGKFDMVLTFDIFAAKYAVYHVDNARDYVLEVSQNNQLIGSQIINAPDIRKLNGKLVYDFKNAQKVPIVRPEEELSISFKFYSDYNNDQYANYGNNFQPRTVQAPKKPEAPNPNLLEGMTGYGQVEKMYSDGTEYTEVYATFRGTQGPNAGETLYAYNLDDKSIYGSSNSRTVKVWIYRNKINPFNIADQSPRRWMLVSAKDKETAAQKAEASASLATSLAFDSPANIKSEMEDIYRFSSTSARYDQAAVTVYKDRNHNTGYADGVEIYNYVKGEGEADLYQEFSFDSGKDHGKFTLTGLLPGTTRYYTVHTIRYKNKLEYNYWDGYYYTVRTENFKAPGFSAVKMGPKQVKMLIKVPADQRAKGLSTMYVYRGSKKIKTIKSNGKATITFTYSAKKANSYKYKVKAVCAKKTSITKSTSAKKPKSNTYKRPGRLNSNINQITPYATAKFVPWQFSYYDKKIKVTGYIVNNRMFKMKKYKFKVYVYNNNKKIATKTVTYKNIKKYAKKKVTITIKTKKKPDFVNYSTGWGTSNVSTKWGW</sequence>
<reference evidence="2 3" key="1">
    <citation type="submission" date="2019-08" db="EMBL/GenBank/DDBJ databases">
        <title>In-depth cultivation of the pig gut microbiome towards novel bacterial diversity and tailored functional studies.</title>
        <authorList>
            <person name="Wylensek D."/>
            <person name="Hitch T.C.A."/>
            <person name="Clavel T."/>
        </authorList>
    </citation>
    <scope>NUCLEOTIDE SEQUENCE [LARGE SCALE GENOMIC DNA]</scope>
    <source>
        <strain evidence="2 3">WCA-MUC-591-APC-4B</strain>
    </source>
</reference>
<feature type="chain" id="PRO_5026649217" evidence="1">
    <location>
        <begin position="32"/>
        <end position="599"/>
    </location>
</feature>
<proteinExistence type="predicted"/>
<name>A0A6N7XIJ0_9FIRM</name>
<evidence type="ECO:0000256" key="1">
    <source>
        <dbReference type="SAM" id="SignalP"/>
    </source>
</evidence>
<dbReference type="EMBL" id="VUNA01000001">
    <property type="protein sequence ID" value="MST69885.1"/>
    <property type="molecule type" value="Genomic_DNA"/>
</dbReference>
<gene>
    <name evidence="2" type="ORF">FYJ65_00780</name>
</gene>
<protein>
    <submittedName>
        <fullName evidence="2">Uncharacterized protein</fullName>
    </submittedName>
</protein>
<keyword evidence="1" id="KW-0732">Signal</keyword>
<comment type="caution">
    <text evidence="2">The sequence shown here is derived from an EMBL/GenBank/DDBJ whole genome shotgun (WGS) entry which is preliminary data.</text>
</comment>
<dbReference type="AlphaFoldDB" id="A0A6N7XIJ0"/>
<dbReference type="Proteomes" id="UP000469424">
    <property type="component" value="Unassembled WGS sequence"/>
</dbReference>